<keyword evidence="1" id="KW-0479">Metal-binding</keyword>
<dbReference type="PROSITE" id="PS50157">
    <property type="entry name" value="ZINC_FINGER_C2H2_2"/>
    <property type="match status" value="1"/>
</dbReference>
<dbReference type="SMART" id="SM00355">
    <property type="entry name" value="ZnF_C2H2"/>
    <property type="match status" value="4"/>
</dbReference>
<keyword evidence="1" id="KW-0862">Zinc</keyword>
<dbReference type="Pfam" id="PF11917">
    <property type="entry name" value="DUF3435"/>
    <property type="match status" value="1"/>
</dbReference>
<keyword evidence="1" id="KW-0863">Zinc-finger</keyword>
<dbReference type="AlphaFoldDB" id="A0A9P8RMA0"/>
<gene>
    <name evidence="4" type="ORF">BKA67DRAFT_417612</name>
</gene>
<dbReference type="InterPro" id="IPR013087">
    <property type="entry name" value="Znf_C2H2_type"/>
</dbReference>
<dbReference type="EMBL" id="JAGPXC010000009">
    <property type="protein sequence ID" value="KAH6646843.1"/>
    <property type="molecule type" value="Genomic_DNA"/>
</dbReference>
<accession>A0A9P8RMA0</accession>
<feature type="compositionally biased region" description="Basic and acidic residues" evidence="2">
    <location>
        <begin position="14"/>
        <end position="42"/>
    </location>
</feature>
<feature type="region of interest" description="Disordered" evidence="2">
    <location>
        <begin position="1"/>
        <end position="42"/>
    </location>
</feature>
<protein>
    <recommendedName>
        <fullName evidence="3">C2H2-type domain-containing protein</fullName>
    </recommendedName>
</protein>
<sequence>MSHRKEYKRPQKSRFRENLARDKERSRQEAQELNKQHEGRVEEKRAIAPKTEYEQWRIWDAWLMYVEEIQKRDPRQLWIDLLDRRPVIQIFKSFWEQYVRSSTTLRPVLGPEEYEEVRGVNSAVSVLGFWKLLLAAADKTVMEEKRRLEPEKLHHYTTLISTNGLHGKGPLYAIAQWIEGDLADKLSLTRRQTFDKVEMASDDIIVVLITLWLRGTDIQCTPANRLAFHTVIVMSGIGGFRSGTLLGLRYRNVRLALVRDPCDSTKRRLVAHVKIEHNKQHTKKVKHDQADTLTFSVTLVPCQLLCLVSLLATRALADNAFEVDYKSLQDILEKPRMGDVDYVPLNWKEGFDEKEIIPLQYFKYKELWDQTLLVAGSRESQRPHSMRVGAGGRLDGALEPAVRSYVLSNSEDVFRDSYQPQHVREELSRIAFGETLMGRNDALFKLLGRSSLRRDENAPIYPTKEQLQQLEKRRDLTELRAEYERAVAANKGKSTNAEANRISGRIQWIRDSLSNLLVQQRRAEYFSTADRMRALGQKVPEYARETCPFKTYEKPSGEASEKIGQFLALRLVNVPETGLDDRWAAAFSDMLLALLSRLHARVNLLGAQAIAELNNAQLPPTPAKSISRAPGPHQCLLCLETYARRGTLTKHNTRVHCKEDGILTRPFTCPECERKGIRHPATIDGPLQWSNHVEKCHGRENAPNLPSGLVKWMAEVRVPATDLVLAKHQERCLICEDVFEAGSGFSRHVTMIHEKTGFFDNPFDCPACKRAGTTVLVEDILVWRVHLLKVHSDGGRFGHLLVPKRKLDEMRDRDLDERAIRKKQRIERPDGNPISVPAL</sequence>
<organism evidence="4 5">
    <name type="scientific">Truncatella angustata</name>
    <dbReference type="NCBI Taxonomy" id="152316"/>
    <lineage>
        <taxon>Eukaryota</taxon>
        <taxon>Fungi</taxon>
        <taxon>Dikarya</taxon>
        <taxon>Ascomycota</taxon>
        <taxon>Pezizomycotina</taxon>
        <taxon>Sordariomycetes</taxon>
        <taxon>Xylariomycetidae</taxon>
        <taxon>Amphisphaeriales</taxon>
        <taxon>Sporocadaceae</taxon>
        <taxon>Truncatella</taxon>
    </lineage>
</organism>
<evidence type="ECO:0000256" key="2">
    <source>
        <dbReference type="SAM" id="MobiDB-lite"/>
    </source>
</evidence>
<proteinExistence type="predicted"/>
<evidence type="ECO:0000256" key="1">
    <source>
        <dbReference type="PROSITE-ProRule" id="PRU00042"/>
    </source>
</evidence>
<reference evidence="4" key="1">
    <citation type="journal article" date="2021" name="Nat. Commun.">
        <title>Genetic determinants of endophytism in the Arabidopsis root mycobiome.</title>
        <authorList>
            <person name="Mesny F."/>
            <person name="Miyauchi S."/>
            <person name="Thiergart T."/>
            <person name="Pickel B."/>
            <person name="Atanasova L."/>
            <person name="Karlsson M."/>
            <person name="Huettel B."/>
            <person name="Barry K.W."/>
            <person name="Haridas S."/>
            <person name="Chen C."/>
            <person name="Bauer D."/>
            <person name="Andreopoulos W."/>
            <person name="Pangilinan J."/>
            <person name="LaButti K."/>
            <person name="Riley R."/>
            <person name="Lipzen A."/>
            <person name="Clum A."/>
            <person name="Drula E."/>
            <person name="Henrissat B."/>
            <person name="Kohler A."/>
            <person name="Grigoriev I.V."/>
            <person name="Martin F.M."/>
            <person name="Hacquard S."/>
        </authorList>
    </citation>
    <scope>NUCLEOTIDE SEQUENCE</scope>
    <source>
        <strain evidence="4">MPI-SDFR-AT-0073</strain>
    </source>
</reference>
<dbReference type="Gene3D" id="3.30.160.60">
    <property type="entry name" value="Classic Zinc Finger"/>
    <property type="match status" value="1"/>
</dbReference>
<dbReference type="PANTHER" id="PTHR37535:SF3">
    <property type="entry name" value="FLUG DOMAIN-CONTAINING PROTEIN"/>
    <property type="match status" value="1"/>
</dbReference>
<evidence type="ECO:0000259" key="3">
    <source>
        <dbReference type="PROSITE" id="PS50157"/>
    </source>
</evidence>
<keyword evidence="5" id="KW-1185">Reference proteome</keyword>
<dbReference type="PROSITE" id="PS00028">
    <property type="entry name" value="ZINC_FINGER_C2H2_1"/>
    <property type="match status" value="2"/>
</dbReference>
<dbReference type="Proteomes" id="UP000758603">
    <property type="component" value="Unassembled WGS sequence"/>
</dbReference>
<evidence type="ECO:0000313" key="5">
    <source>
        <dbReference type="Proteomes" id="UP000758603"/>
    </source>
</evidence>
<dbReference type="GO" id="GO:0008270">
    <property type="term" value="F:zinc ion binding"/>
    <property type="evidence" value="ECO:0007669"/>
    <property type="project" value="UniProtKB-KW"/>
</dbReference>
<name>A0A9P8RMA0_9PEZI</name>
<dbReference type="GeneID" id="70125689"/>
<evidence type="ECO:0000313" key="4">
    <source>
        <dbReference type="EMBL" id="KAH6646843.1"/>
    </source>
</evidence>
<dbReference type="OrthoDB" id="5243844at2759"/>
<comment type="caution">
    <text evidence="4">The sequence shown here is derived from an EMBL/GenBank/DDBJ whole genome shotgun (WGS) entry which is preliminary data.</text>
</comment>
<dbReference type="RefSeq" id="XP_045953357.1">
    <property type="nucleotide sequence ID" value="XM_046096797.1"/>
</dbReference>
<feature type="compositionally biased region" description="Basic residues" evidence="2">
    <location>
        <begin position="1"/>
        <end position="13"/>
    </location>
</feature>
<dbReference type="InterPro" id="IPR021842">
    <property type="entry name" value="DUF3435"/>
</dbReference>
<dbReference type="PANTHER" id="PTHR37535">
    <property type="entry name" value="FLUG DOMAIN PROTEIN"/>
    <property type="match status" value="1"/>
</dbReference>
<feature type="domain" description="C2H2-type" evidence="3">
    <location>
        <begin position="633"/>
        <end position="661"/>
    </location>
</feature>